<keyword evidence="3" id="KW-1185">Reference proteome</keyword>
<dbReference type="EMBL" id="JAJOMB010000014">
    <property type="protein sequence ID" value="MCD5314064.1"/>
    <property type="molecule type" value="Genomic_DNA"/>
</dbReference>
<dbReference type="Gene3D" id="1.10.510.10">
    <property type="entry name" value="Transferase(Phosphotransferase) domain 1"/>
    <property type="match status" value="1"/>
</dbReference>
<dbReference type="GO" id="GO:0005524">
    <property type="term" value="F:ATP binding"/>
    <property type="evidence" value="ECO:0007669"/>
    <property type="project" value="InterPro"/>
</dbReference>
<dbReference type="PROSITE" id="PS50011">
    <property type="entry name" value="PROTEIN_KINASE_DOM"/>
    <property type="match status" value="1"/>
</dbReference>
<dbReference type="SUPFAM" id="SSF56112">
    <property type="entry name" value="Protein kinase-like (PK-like)"/>
    <property type="match status" value="1"/>
</dbReference>
<name>A0A9X1SVV4_9ACTN</name>
<comment type="caution">
    <text evidence="2">The sequence shown here is derived from an EMBL/GenBank/DDBJ whole genome shotgun (WGS) entry which is preliminary data.</text>
</comment>
<protein>
    <recommendedName>
        <fullName evidence="1">Protein kinase domain-containing protein</fullName>
    </recommendedName>
</protein>
<dbReference type="RefSeq" id="WP_231446284.1">
    <property type="nucleotide sequence ID" value="NZ_JAJOMB010000014.1"/>
</dbReference>
<evidence type="ECO:0000259" key="1">
    <source>
        <dbReference type="PROSITE" id="PS50011"/>
    </source>
</evidence>
<proteinExistence type="predicted"/>
<accession>A0A9X1SVV4</accession>
<gene>
    <name evidence="2" type="ORF">LR394_24455</name>
</gene>
<organism evidence="2 3">
    <name type="scientific">Kineosporia babensis</name>
    <dbReference type="NCBI Taxonomy" id="499548"/>
    <lineage>
        <taxon>Bacteria</taxon>
        <taxon>Bacillati</taxon>
        <taxon>Actinomycetota</taxon>
        <taxon>Actinomycetes</taxon>
        <taxon>Kineosporiales</taxon>
        <taxon>Kineosporiaceae</taxon>
        <taxon>Kineosporia</taxon>
    </lineage>
</organism>
<dbReference type="InterPro" id="IPR011009">
    <property type="entry name" value="Kinase-like_dom_sf"/>
</dbReference>
<reference evidence="2" key="1">
    <citation type="submission" date="2021-11" db="EMBL/GenBank/DDBJ databases">
        <title>Streptomyces corallinus and Kineosporia corallina sp. nov., two new coral-derived marine actinobacteria.</title>
        <authorList>
            <person name="Buangrab K."/>
            <person name="Sutthacheep M."/>
            <person name="Yeemin T."/>
            <person name="Harunari E."/>
            <person name="Igarashi Y."/>
            <person name="Sripreechasak P."/>
            <person name="Kanchanasin P."/>
            <person name="Tanasupawat S."/>
            <person name="Phongsopitanun W."/>
        </authorList>
    </citation>
    <scope>NUCLEOTIDE SEQUENCE</scope>
    <source>
        <strain evidence="2">JCM 31032</strain>
    </source>
</reference>
<dbReference type="Proteomes" id="UP001138997">
    <property type="component" value="Unassembled WGS sequence"/>
</dbReference>
<evidence type="ECO:0000313" key="2">
    <source>
        <dbReference type="EMBL" id="MCD5314064.1"/>
    </source>
</evidence>
<dbReference type="AlphaFoldDB" id="A0A9X1SVV4"/>
<sequence length="248" mass="27279">MEHWGIGRAFAVFDAQDSGCRSWGVEHAGQRWFVKTAVQPSARAGLARAAALHAVVRHDAVVPLSMVLDGTDGPTLVYPWREGEVLNRATTAGSDRSALLRLQREPVQRAVRVVDQVLQAHRAVAAAGWVIGDLYDGCLLYDADSGRVSLIDLDEYRPGPFVLSSQRLPGSKRYMAPEEMVRGAVIDYRTSVFALGRVVQHLLDGPREWRGSAQQWAVVERATQPSPQRRYPGVAELVAAWEQACARA</sequence>
<evidence type="ECO:0000313" key="3">
    <source>
        <dbReference type="Proteomes" id="UP001138997"/>
    </source>
</evidence>
<dbReference type="Gene3D" id="3.30.200.20">
    <property type="entry name" value="Phosphorylase Kinase, domain 1"/>
    <property type="match status" value="1"/>
</dbReference>
<feature type="domain" description="Protein kinase" evidence="1">
    <location>
        <begin position="1"/>
        <end position="248"/>
    </location>
</feature>
<dbReference type="InterPro" id="IPR000719">
    <property type="entry name" value="Prot_kinase_dom"/>
</dbReference>
<dbReference type="GO" id="GO:0004672">
    <property type="term" value="F:protein kinase activity"/>
    <property type="evidence" value="ECO:0007669"/>
    <property type="project" value="InterPro"/>
</dbReference>